<protein>
    <submittedName>
        <fullName evidence="6">Class I SAM-dependent methyltransferase</fullName>
    </submittedName>
</protein>
<dbReference type="InterPro" id="IPR003333">
    <property type="entry name" value="CMAS"/>
</dbReference>
<evidence type="ECO:0000256" key="5">
    <source>
        <dbReference type="ARBA" id="ARBA00023098"/>
    </source>
</evidence>
<keyword evidence="5" id="KW-0443">Lipid metabolism</keyword>
<evidence type="ECO:0000256" key="1">
    <source>
        <dbReference type="ARBA" id="ARBA00010815"/>
    </source>
</evidence>
<dbReference type="InterPro" id="IPR029063">
    <property type="entry name" value="SAM-dependent_MTases_sf"/>
</dbReference>
<keyword evidence="2 6" id="KW-0489">Methyltransferase</keyword>
<organism evidence="6 7">
    <name type="scientific">Segnochrobactrum spirostomi</name>
    <dbReference type="NCBI Taxonomy" id="2608987"/>
    <lineage>
        <taxon>Bacteria</taxon>
        <taxon>Pseudomonadati</taxon>
        <taxon>Pseudomonadota</taxon>
        <taxon>Alphaproteobacteria</taxon>
        <taxon>Hyphomicrobiales</taxon>
        <taxon>Segnochrobactraceae</taxon>
        <taxon>Segnochrobactrum</taxon>
    </lineage>
</organism>
<evidence type="ECO:0000256" key="4">
    <source>
        <dbReference type="ARBA" id="ARBA00022691"/>
    </source>
</evidence>
<dbReference type="PANTHER" id="PTHR43667">
    <property type="entry name" value="CYCLOPROPANE-FATTY-ACYL-PHOSPHOLIPID SYNTHASE"/>
    <property type="match status" value="1"/>
</dbReference>
<dbReference type="Gene3D" id="3.40.50.150">
    <property type="entry name" value="Vaccinia Virus protein VP39"/>
    <property type="match status" value="1"/>
</dbReference>
<dbReference type="GO" id="GO:0008610">
    <property type="term" value="P:lipid biosynthetic process"/>
    <property type="evidence" value="ECO:0007669"/>
    <property type="project" value="InterPro"/>
</dbReference>
<keyword evidence="3 6" id="KW-0808">Transferase</keyword>
<dbReference type="SUPFAM" id="SSF53335">
    <property type="entry name" value="S-adenosyl-L-methionine-dependent methyltransferases"/>
    <property type="match status" value="1"/>
</dbReference>
<keyword evidence="4" id="KW-0949">S-adenosyl-L-methionine</keyword>
<dbReference type="PIRSF" id="PIRSF003085">
    <property type="entry name" value="CMAS"/>
    <property type="match status" value="1"/>
</dbReference>
<dbReference type="CDD" id="cd02440">
    <property type="entry name" value="AdoMet_MTases"/>
    <property type="match status" value="1"/>
</dbReference>
<dbReference type="InterPro" id="IPR050723">
    <property type="entry name" value="CFA/CMAS"/>
</dbReference>
<name>A0A6A7Y3R6_9HYPH</name>
<dbReference type="GO" id="GO:0032259">
    <property type="term" value="P:methylation"/>
    <property type="evidence" value="ECO:0007669"/>
    <property type="project" value="UniProtKB-KW"/>
</dbReference>
<dbReference type="AlphaFoldDB" id="A0A6A7Y3R6"/>
<evidence type="ECO:0000256" key="2">
    <source>
        <dbReference type="ARBA" id="ARBA00022603"/>
    </source>
</evidence>
<proteinExistence type="inferred from homology"/>
<sequence>MIVNAVTSPGASAEAIQAHYDVGNAFYALWLDRTMTYSAALWDGPDDQRDLAEAQKHKIEWHLASARAGQARRLLDIGCGWGATLSAASALPNIEHAQGLTLSEEQADHIRALGLPKVDVRIESWADHAPSVPYDSIISIGAFEHFTKPTDDAAAKIAIYRAFFERCHAWLSHEGYLSLQTIAYGTMKRTDPNVAMMSEIFPDSDLPRLEEIVVAADGLFEIVMLRNDRLDYARTCEMWAKRLRRVRAKATELVGAAQVARYERYLRLSAFGFRAGNINLLRFTLRRIAY</sequence>
<keyword evidence="7" id="KW-1185">Reference proteome</keyword>
<dbReference type="PANTHER" id="PTHR43667:SF1">
    <property type="entry name" value="CYCLOPROPANE-FATTY-ACYL-PHOSPHOLIPID SYNTHASE"/>
    <property type="match status" value="1"/>
</dbReference>
<dbReference type="Pfam" id="PF02353">
    <property type="entry name" value="CMAS"/>
    <property type="match status" value="1"/>
</dbReference>
<evidence type="ECO:0000313" key="6">
    <source>
        <dbReference type="EMBL" id="MQT12399.1"/>
    </source>
</evidence>
<gene>
    <name evidence="6" type="ORF">F0357_06910</name>
</gene>
<reference evidence="6 7" key="1">
    <citation type="submission" date="2019-09" db="EMBL/GenBank/DDBJ databases">
        <title>Segnochrobactrum spirostomi gen. nov., sp. nov., isolated from the ciliate Spirostomum cf. yagiui and description of a novel family, Segnochrobactraceae fam. nov. within the order Rhizobiales of the class Alphaproteobacteria.</title>
        <authorList>
            <person name="Akter S."/>
            <person name="Shazib S.U.A."/>
            <person name="Shin M.K."/>
        </authorList>
    </citation>
    <scope>NUCLEOTIDE SEQUENCE [LARGE SCALE GENOMIC DNA]</scope>
    <source>
        <strain evidence="6 7">Sp-1</strain>
    </source>
</reference>
<accession>A0A6A7Y3R6</accession>
<dbReference type="Proteomes" id="UP000332515">
    <property type="component" value="Unassembled WGS sequence"/>
</dbReference>
<comment type="similarity">
    <text evidence="1">Belongs to the CFA/CMAS family.</text>
</comment>
<dbReference type="GO" id="GO:0008168">
    <property type="term" value="F:methyltransferase activity"/>
    <property type="evidence" value="ECO:0007669"/>
    <property type="project" value="UniProtKB-KW"/>
</dbReference>
<evidence type="ECO:0000313" key="7">
    <source>
        <dbReference type="Proteomes" id="UP000332515"/>
    </source>
</evidence>
<comment type="caution">
    <text evidence="6">The sequence shown here is derived from an EMBL/GenBank/DDBJ whole genome shotgun (WGS) entry which is preliminary data.</text>
</comment>
<evidence type="ECO:0000256" key="3">
    <source>
        <dbReference type="ARBA" id="ARBA00022679"/>
    </source>
</evidence>
<dbReference type="EMBL" id="VWNA01000001">
    <property type="protein sequence ID" value="MQT12399.1"/>
    <property type="molecule type" value="Genomic_DNA"/>
</dbReference>